<feature type="chain" id="PRO_5039505791" evidence="4">
    <location>
        <begin position="20"/>
        <end position="355"/>
    </location>
</feature>
<evidence type="ECO:0000256" key="4">
    <source>
        <dbReference type="SAM" id="SignalP"/>
    </source>
</evidence>
<evidence type="ECO:0000313" key="6">
    <source>
        <dbReference type="Proteomes" id="UP000003639"/>
    </source>
</evidence>
<keyword evidence="6" id="KW-1185">Reference proteome</keyword>
<proteinExistence type="inferred from homology"/>
<dbReference type="STRING" id="411467.BACCAP_03766"/>
<reference evidence="5 6" key="2">
    <citation type="submission" date="2007-06" db="EMBL/GenBank/DDBJ databases">
        <title>Draft genome sequence of Pseudoflavonifractor capillosus ATCC 29799.</title>
        <authorList>
            <person name="Sudarsanam P."/>
            <person name="Ley R."/>
            <person name="Guruge J."/>
            <person name="Turnbaugh P.J."/>
            <person name="Mahowald M."/>
            <person name="Liep D."/>
            <person name="Gordon J."/>
        </authorList>
    </citation>
    <scope>NUCLEOTIDE SEQUENCE [LARGE SCALE GENOMIC DNA]</scope>
    <source>
        <strain evidence="5 6">ATCC 29799</strain>
    </source>
</reference>
<dbReference type="PANTHER" id="PTHR33376">
    <property type="match status" value="1"/>
</dbReference>
<dbReference type="NCBIfam" id="TIGR00787">
    <property type="entry name" value="dctP"/>
    <property type="match status" value="1"/>
</dbReference>
<gene>
    <name evidence="5" type="ORF">BACCAP_03766</name>
</gene>
<dbReference type="InterPro" id="IPR018389">
    <property type="entry name" value="DctP_fam"/>
</dbReference>
<keyword evidence="5" id="KW-0675">Receptor</keyword>
<evidence type="ECO:0000256" key="2">
    <source>
        <dbReference type="ARBA" id="ARBA00022448"/>
    </source>
</evidence>
<sequence length="355" mass="39511">MKKRLLSLLLAAGMLLTLAACGSKTPAPSNSNAPSASGSTGGDVTYPTMTIRLAHDAPLTTPHHEACENIKAALEERSGGAITVEIYPTQQFGSASQMIEGMQMNTVEMVLLPTSKYGGFYPTLNIMDMPFLFPTQESTMKLFKSDLAKEMMAGLDDIGIHGLAFYSSGAKNFTNNYEIHKPEDFKGLRIRTQEAPIIMEMYKAWGAQTTAIDIMELYSALQNKTVDGQENPLLSIASQKLYEVQDYMIVSNHSYLEYIMACSAQWWNSLDANTQALIQEVVDENQDFCYDRLQEYNEEYYNTIASSDITIYELTDEERQAFKDASAPVYETFGAEIGTDLLNRVQEFLADPANQ</sequence>
<evidence type="ECO:0000313" key="5">
    <source>
        <dbReference type="EMBL" id="EDM98465.1"/>
    </source>
</evidence>
<name>A6NZW2_9FIRM</name>
<dbReference type="PIRSF" id="PIRSF006470">
    <property type="entry name" value="DctB"/>
    <property type="match status" value="1"/>
</dbReference>
<protein>
    <submittedName>
        <fullName evidence="5">TRAP transporter solute receptor, DctP family</fullName>
    </submittedName>
</protein>
<reference evidence="5 6" key="1">
    <citation type="submission" date="2007-04" db="EMBL/GenBank/DDBJ databases">
        <authorList>
            <person name="Fulton L."/>
            <person name="Clifton S."/>
            <person name="Fulton B."/>
            <person name="Xu J."/>
            <person name="Minx P."/>
            <person name="Pepin K.H."/>
            <person name="Johnson M."/>
            <person name="Thiruvilangam P."/>
            <person name="Bhonagiri V."/>
            <person name="Nash W.E."/>
            <person name="Mardis E.R."/>
            <person name="Wilson R.K."/>
        </authorList>
    </citation>
    <scope>NUCLEOTIDE SEQUENCE [LARGE SCALE GENOMIC DNA]</scope>
    <source>
        <strain evidence="5 6">ATCC 29799</strain>
    </source>
</reference>
<dbReference type="NCBIfam" id="NF037995">
    <property type="entry name" value="TRAP_S1"/>
    <property type="match status" value="1"/>
</dbReference>
<dbReference type="GO" id="GO:0055085">
    <property type="term" value="P:transmembrane transport"/>
    <property type="evidence" value="ECO:0007669"/>
    <property type="project" value="InterPro"/>
</dbReference>
<keyword evidence="2" id="KW-0813">Transport</keyword>
<dbReference type="CDD" id="cd13603">
    <property type="entry name" value="PBP2_TRAP_Siap_TeaA_like"/>
    <property type="match status" value="1"/>
</dbReference>
<evidence type="ECO:0000256" key="3">
    <source>
        <dbReference type="ARBA" id="ARBA00022729"/>
    </source>
</evidence>
<keyword evidence="3 4" id="KW-0732">Signal</keyword>
<evidence type="ECO:0000256" key="1">
    <source>
        <dbReference type="ARBA" id="ARBA00009023"/>
    </source>
</evidence>
<dbReference type="Proteomes" id="UP000003639">
    <property type="component" value="Unassembled WGS sequence"/>
</dbReference>
<dbReference type="OrthoDB" id="2062482at2"/>
<accession>A6NZW2</accession>
<comment type="caution">
    <text evidence="5">The sequence shown here is derived from an EMBL/GenBank/DDBJ whole genome shotgun (WGS) entry which is preliminary data.</text>
</comment>
<dbReference type="Pfam" id="PF03480">
    <property type="entry name" value="DctP"/>
    <property type="match status" value="1"/>
</dbReference>
<dbReference type="InterPro" id="IPR038404">
    <property type="entry name" value="TRAP_DctP_sf"/>
</dbReference>
<dbReference type="eggNOG" id="COG1638">
    <property type="taxonomic scope" value="Bacteria"/>
</dbReference>
<feature type="signal peptide" evidence="4">
    <location>
        <begin position="1"/>
        <end position="19"/>
    </location>
</feature>
<dbReference type="PROSITE" id="PS51257">
    <property type="entry name" value="PROKAR_LIPOPROTEIN"/>
    <property type="match status" value="1"/>
</dbReference>
<dbReference type="InterPro" id="IPR004682">
    <property type="entry name" value="TRAP_DctP"/>
</dbReference>
<organism evidence="5 6">
    <name type="scientific">Pseudoflavonifractor capillosus ATCC 29799</name>
    <dbReference type="NCBI Taxonomy" id="411467"/>
    <lineage>
        <taxon>Bacteria</taxon>
        <taxon>Bacillati</taxon>
        <taxon>Bacillota</taxon>
        <taxon>Clostridia</taxon>
        <taxon>Eubacteriales</taxon>
        <taxon>Oscillospiraceae</taxon>
        <taxon>Pseudoflavonifractor</taxon>
    </lineage>
</organism>
<dbReference type="EMBL" id="AAXG02000034">
    <property type="protein sequence ID" value="EDM98465.1"/>
    <property type="molecule type" value="Genomic_DNA"/>
</dbReference>
<dbReference type="Gene3D" id="3.40.190.170">
    <property type="entry name" value="Bacterial extracellular solute-binding protein, family 7"/>
    <property type="match status" value="1"/>
</dbReference>
<dbReference type="PANTHER" id="PTHR33376:SF7">
    <property type="entry name" value="C4-DICARBOXYLATE-BINDING PROTEIN DCTB"/>
    <property type="match status" value="1"/>
</dbReference>
<dbReference type="RefSeq" id="WP_006574267.1">
    <property type="nucleotide sequence ID" value="NZ_AAXG02000034.1"/>
</dbReference>
<dbReference type="AlphaFoldDB" id="A6NZW2"/>
<dbReference type="GO" id="GO:0030288">
    <property type="term" value="C:outer membrane-bounded periplasmic space"/>
    <property type="evidence" value="ECO:0007669"/>
    <property type="project" value="InterPro"/>
</dbReference>
<comment type="similarity">
    <text evidence="1">Belongs to the bacterial solute-binding protein 7 family.</text>
</comment>